<keyword evidence="6" id="KW-0227">DNA damage</keyword>
<dbReference type="Proteomes" id="UP000297725">
    <property type="component" value="Unassembled WGS sequence"/>
</dbReference>
<dbReference type="FunFam" id="1.10.10.10:FF:000214">
    <property type="entry name" value="Methylated-DNA--protein-cysteine methyltransferase"/>
    <property type="match status" value="1"/>
</dbReference>
<name>A0AAJ5JQ73_9ENTE</name>
<dbReference type="AlphaFoldDB" id="A0AAJ5JQ73"/>
<comment type="catalytic activity">
    <reaction evidence="1">
        <text>a 4-O-methyl-thymidine in DNA + L-cysteinyl-[protein] = a thymidine in DNA + S-methyl-L-cysteinyl-[protein]</text>
        <dbReference type="Rhea" id="RHEA:53428"/>
        <dbReference type="Rhea" id="RHEA-COMP:10131"/>
        <dbReference type="Rhea" id="RHEA-COMP:10132"/>
        <dbReference type="Rhea" id="RHEA-COMP:13555"/>
        <dbReference type="Rhea" id="RHEA-COMP:13556"/>
        <dbReference type="ChEBI" id="CHEBI:29950"/>
        <dbReference type="ChEBI" id="CHEBI:82612"/>
        <dbReference type="ChEBI" id="CHEBI:137386"/>
        <dbReference type="ChEBI" id="CHEBI:137387"/>
        <dbReference type="EC" id="2.1.1.63"/>
    </reaction>
</comment>
<evidence type="ECO:0000256" key="7">
    <source>
        <dbReference type="ARBA" id="ARBA00023204"/>
    </source>
</evidence>
<dbReference type="SUPFAM" id="SSF46767">
    <property type="entry name" value="Methylated DNA-protein cysteine methyltransferase, C-terminal domain"/>
    <property type="match status" value="1"/>
</dbReference>
<evidence type="ECO:0000256" key="2">
    <source>
        <dbReference type="ARBA" id="ARBA00008711"/>
    </source>
</evidence>
<dbReference type="RefSeq" id="WP_135255108.1">
    <property type="nucleotide sequence ID" value="NZ_CP038865.1"/>
</dbReference>
<dbReference type="EMBL" id="CP038865">
    <property type="protein sequence ID" value="QCA27896.1"/>
    <property type="molecule type" value="Genomic_DNA"/>
</dbReference>
<protein>
    <recommendedName>
        <fullName evidence="3">methylated-DNA--[protein]-cysteine S-methyltransferase</fullName>
        <ecNumber evidence="3">2.1.1.63</ecNumber>
    </recommendedName>
</protein>
<dbReference type="InterPro" id="IPR036217">
    <property type="entry name" value="MethylDNA_cys_MeTrfase_DNAb"/>
</dbReference>
<dbReference type="PROSITE" id="PS00374">
    <property type="entry name" value="MGMT"/>
    <property type="match status" value="1"/>
</dbReference>
<dbReference type="GO" id="GO:0003908">
    <property type="term" value="F:methylated-DNA-[protein]-cysteine S-methyltransferase activity"/>
    <property type="evidence" value="ECO:0007669"/>
    <property type="project" value="UniProtKB-EC"/>
</dbReference>
<dbReference type="Pfam" id="PF01035">
    <property type="entry name" value="DNA_binding_1"/>
    <property type="match status" value="1"/>
</dbReference>
<evidence type="ECO:0000256" key="5">
    <source>
        <dbReference type="ARBA" id="ARBA00022679"/>
    </source>
</evidence>
<evidence type="ECO:0000256" key="3">
    <source>
        <dbReference type="ARBA" id="ARBA00011918"/>
    </source>
</evidence>
<evidence type="ECO:0000256" key="8">
    <source>
        <dbReference type="ARBA" id="ARBA00049348"/>
    </source>
</evidence>
<dbReference type="CDD" id="cd06445">
    <property type="entry name" value="ATase"/>
    <property type="match status" value="1"/>
</dbReference>
<dbReference type="PANTHER" id="PTHR10815">
    <property type="entry name" value="METHYLATED-DNA--PROTEIN-CYSTEINE METHYLTRANSFERASE"/>
    <property type="match status" value="1"/>
</dbReference>
<comment type="catalytic activity">
    <reaction evidence="8">
        <text>a 6-O-methyl-2'-deoxyguanosine in DNA + L-cysteinyl-[protein] = S-methyl-L-cysteinyl-[protein] + a 2'-deoxyguanosine in DNA</text>
        <dbReference type="Rhea" id="RHEA:24000"/>
        <dbReference type="Rhea" id="RHEA-COMP:10131"/>
        <dbReference type="Rhea" id="RHEA-COMP:10132"/>
        <dbReference type="Rhea" id="RHEA-COMP:11367"/>
        <dbReference type="Rhea" id="RHEA-COMP:11368"/>
        <dbReference type="ChEBI" id="CHEBI:29950"/>
        <dbReference type="ChEBI" id="CHEBI:82612"/>
        <dbReference type="ChEBI" id="CHEBI:85445"/>
        <dbReference type="ChEBI" id="CHEBI:85448"/>
        <dbReference type="EC" id="2.1.1.63"/>
    </reaction>
</comment>
<accession>A0AAJ5JQ73</accession>
<sequence>MKLLYYDELILTDKRRVYLLVSDKGWVAISSFDASKEAFLSEYVAYHCQLASEQVMPYKEALRRYVEGDRQAFDQPIDFLGRGSEFQRAVWQALQMIPYGTTTTYGEIAQQINRPKAVRAVGTAIACNPLRIVIPCHRVIRADGSIGGYNGGIEMKHYLLALEKTL</sequence>
<evidence type="ECO:0000256" key="1">
    <source>
        <dbReference type="ARBA" id="ARBA00001286"/>
    </source>
</evidence>
<evidence type="ECO:0000313" key="10">
    <source>
        <dbReference type="EMBL" id="QCA27896.1"/>
    </source>
</evidence>
<evidence type="ECO:0000259" key="9">
    <source>
        <dbReference type="Pfam" id="PF01035"/>
    </source>
</evidence>
<dbReference type="GO" id="GO:0006281">
    <property type="term" value="P:DNA repair"/>
    <property type="evidence" value="ECO:0007669"/>
    <property type="project" value="UniProtKB-KW"/>
</dbReference>
<reference evidence="11 13" key="1">
    <citation type="submission" date="2019-03" db="EMBL/GenBank/DDBJ databases">
        <title>Vagococcus sp. was isolated fron gut of Carduelis flavirostris.</title>
        <authorList>
            <person name="Ge Y."/>
        </authorList>
    </citation>
    <scope>NUCLEOTIDE SEQUENCE [LARGE SCALE GENOMIC DNA]</scope>
    <source>
        <strain evidence="11 13">CF-210</strain>
    </source>
</reference>
<dbReference type="PANTHER" id="PTHR10815:SF12">
    <property type="entry name" value="METHYLATED-DNA--PROTEIN-CYSTEINE METHYLTRANSFERASE, INDUCIBLE"/>
    <property type="match status" value="1"/>
</dbReference>
<keyword evidence="5" id="KW-0808">Transferase</keyword>
<comment type="similarity">
    <text evidence="2">Belongs to the MGMT family.</text>
</comment>
<keyword evidence="12" id="KW-1185">Reference proteome</keyword>
<dbReference type="Gene3D" id="1.10.10.10">
    <property type="entry name" value="Winged helix-like DNA-binding domain superfamily/Winged helix DNA-binding domain"/>
    <property type="match status" value="1"/>
</dbReference>
<proteinExistence type="inferred from homology"/>
<evidence type="ECO:0000313" key="13">
    <source>
        <dbReference type="Proteomes" id="UP000297725"/>
    </source>
</evidence>
<dbReference type="EMBL" id="SRHU01000035">
    <property type="protein sequence ID" value="TFZ39425.1"/>
    <property type="molecule type" value="Genomic_DNA"/>
</dbReference>
<dbReference type="InterPro" id="IPR014048">
    <property type="entry name" value="MethylDNA_cys_MeTrfase_DNA-bd"/>
</dbReference>
<dbReference type="InterPro" id="IPR036388">
    <property type="entry name" value="WH-like_DNA-bd_sf"/>
</dbReference>
<gene>
    <name evidence="11" type="ORF">E4031_08945</name>
    <name evidence="10" type="ORF">E4Z98_00445</name>
</gene>
<feature type="domain" description="Methylated-DNA-[protein]-cysteine S-methyltransferase DNA binding" evidence="9">
    <location>
        <begin position="85"/>
        <end position="164"/>
    </location>
</feature>
<dbReference type="NCBIfam" id="TIGR00589">
    <property type="entry name" value="ogt"/>
    <property type="match status" value="1"/>
</dbReference>
<reference evidence="10 12" key="2">
    <citation type="journal article" date="2020" name="Int. J. Syst. Evol. Microbiol.">
        <title>Vagococcus xieshaowenii sp. nov., isolated from snow finch (Montifringilla taczanowskii) cloacal content.</title>
        <authorList>
            <person name="Ge Y."/>
            <person name="Yang J."/>
            <person name="Lai X.H."/>
            <person name="Zhang G."/>
            <person name="Jin D."/>
            <person name="Lu S."/>
            <person name="Wang B."/>
            <person name="Huang Y."/>
            <person name="Huang Y."/>
            <person name="Ren Z."/>
            <person name="Zhang X."/>
            <person name="Xu J."/>
        </authorList>
    </citation>
    <scope>NUCLEOTIDE SEQUENCE [LARGE SCALE GENOMIC DNA]</scope>
    <source>
        <strain evidence="12">personal::cf-49</strain>
        <strain evidence="10">Personal::cf-49</strain>
    </source>
</reference>
<evidence type="ECO:0000256" key="4">
    <source>
        <dbReference type="ARBA" id="ARBA00022603"/>
    </source>
</evidence>
<organism evidence="11 13">
    <name type="scientific">Vagococcus xieshaowenii</name>
    <dbReference type="NCBI Taxonomy" id="2562451"/>
    <lineage>
        <taxon>Bacteria</taxon>
        <taxon>Bacillati</taxon>
        <taxon>Bacillota</taxon>
        <taxon>Bacilli</taxon>
        <taxon>Lactobacillales</taxon>
        <taxon>Enterococcaceae</taxon>
        <taxon>Vagococcus</taxon>
    </lineage>
</organism>
<dbReference type="InterPro" id="IPR001497">
    <property type="entry name" value="MethylDNA_cys_MeTrfase_AS"/>
</dbReference>
<evidence type="ECO:0000313" key="11">
    <source>
        <dbReference type="EMBL" id="TFZ39425.1"/>
    </source>
</evidence>
<dbReference type="EC" id="2.1.1.63" evidence="3"/>
<evidence type="ECO:0000256" key="6">
    <source>
        <dbReference type="ARBA" id="ARBA00022763"/>
    </source>
</evidence>
<keyword evidence="7" id="KW-0234">DNA repair</keyword>
<keyword evidence="4" id="KW-0489">Methyltransferase</keyword>
<evidence type="ECO:0000313" key="12">
    <source>
        <dbReference type="Proteomes" id="UP000296883"/>
    </source>
</evidence>
<dbReference type="Proteomes" id="UP000296883">
    <property type="component" value="Chromosome"/>
</dbReference>
<dbReference type="GO" id="GO:0032259">
    <property type="term" value="P:methylation"/>
    <property type="evidence" value="ECO:0007669"/>
    <property type="project" value="UniProtKB-KW"/>
</dbReference>